<accession>A0ABX0H2T0</accession>
<reference evidence="6 7" key="1">
    <citation type="submission" date="2020-03" db="EMBL/GenBank/DDBJ databases">
        <title>Cyclobacterium plantarum sp. nov., a marine bacterium isolated from a coastal-marine wetland.</title>
        <authorList>
            <person name="Sanchez-Porro C."/>
            <person name="Ventosa A."/>
            <person name="Amoozegar M."/>
        </authorList>
    </citation>
    <scope>NUCLEOTIDE SEQUENCE [LARGE SCALE GENOMIC DNA]</scope>
    <source>
        <strain evidence="6 7">GBPx2</strain>
    </source>
</reference>
<protein>
    <submittedName>
        <fullName evidence="6">Uncharacterized protein</fullName>
    </submittedName>
</protein>
<evidence type="ECO:0000256" key="5">
    <source>
        <dbReference type="ARBA" id="ARBA00023180"/>
    </source>
</evidence>
<dbReference type="EMBL" id="JAANYN010000001">
    <property type="protein sequence ID" value="NHE55750.1"/>
    <property type="molecule type" value="Genomic_DNA"/>
</dbReference>
<evidence type="ECO:0000313" key="7">
    <source>
        <dbReference type="Proteomes" id="UP000649799"/>
    </source>
</evidence>
<keyword evidence="7" id="KW-1185">Reference proteome</keyword>
<comment type="subcellular location">
    <subcellularLocation>
        <location evidence="1">Secreted</location>
        <location evidence="1">Cell wall</location>
    </subcellularLocation>
</comment>
<gene>
    <name evidence="6" type="ORF">G9Q97_02860</name>
</gene>
<keyword evidence="3" id="KW-0964">Secreted</keyword>
<keyword evidence="2" id="KW-0134">Cell wall</keyword>
<dbReference type="PANTHER" id="PTHR31018:SF3">
    <property type="entry name" value="RECEPTOR PROTEIN-TYROSINE KINASE"/>
    <property type="match status" value="1"/>
</dbReference>
<sequence>MKIRLLRPYLLFFWVMVFGACETEEELPHEIESKLLLELVQTFAGAEGSRMQQVPIQGVSNLVLTIEEENGAATDYSFKSIPVLSFENRLIIEELTLSPGKYQITDFHLSDSLGSILYASPLAGSPFGEILNQPLPLSFQLRAAASEAIQVEVISTAGASPEKFGFQPDMEGFRETFFFFLTLTGEKIDEYLDFLPGKLNVSTETFNMNFSLDRNLNRIVLPKETTPYLFQVESVNYQPLKISLGYDSVSQFDQKPLVLELIKKQDEEAYIGGSFEGMVFLSTQTQVDSFARKGYESIQGNLTISHTSMDDADPVKDLSGLNSLQSINGDFTLSDNPLLTSVLGLQNLLEISGKLTIQNNARLESLTDFFRLRYVPRINLIKNPNLRNFEGLGTSTPSLKYLHIEGMDHFESLNALGKFGSLHSLTIKANPQLTQINFNLPEQKSIPSLTVTDNPELQHFGYAENWGFDRISSLVLVNNEKLEDLKGLLSPEGIIGNRIELVNHPKIKTLQDLTFHEFFSRINIRDNESLEDLIPFTPLTVLFSRLILENNPKIKSLQGLHNISEVVYTEIPQSDNHPFPNPIPVLFKIRDNATLTDFCAFADQITLFEPAFSEIENNGFNPTHEDLRNGVCKE</sequence>
<dbReference type="SUPFAM" id="SSF52058">
    <property type="entry name" value="L domain-like"/>
    <property type="match status" value="2"/>
</dbReference>
<evidence type="ECO:0000256" key="3">
    <source>
        <dbReference type="ARBA" id="ARBA00022525"/>
    </source>
</evidence>
<dbReference type="Proteomes" id="UP000649799">
    <property type="component" value="Unassembled WGS sequence"/>
</dbReference>
<dbReference type="Gene3D" id="3.80.20.20">
    <property type="entry name" value="Receptor L-domain"/>
    <property type="match status" value="1"/>
</dbReference>
<dbReference type="InterPro" id="IPR051648">
    <property type="entry name" value="CWI-Assembly_Regulator"/>
</dbReference>
<dbReference type="PROSITE" id="PS51257">
    <property type="entry name" value="PROKAR_LIPOPROTEIN"/>
    <property type="match status" value="1"/>
</dbReference>
<dbReference type="RefSeq" id="WP_166142918.1">
    <property type="nucleotide sequence ID" value="NZ_JAANYN010000001.1"/>
</dbReference>
<evidence type="ECO:0000256" key="2">
    <source>
        <dbReference type="ARBA" id="ARBA00022512"/>
    </source>
</evidence>
<dbReference type="PANTHER" id="PTHR31018">
    <property type="entry name" value="SPORULATION-SPECIFIC PROTEIN-RELATED"/>
    <property type="match status" value="1"/>
</dbReference>
<dbReference type="InterPro" id="IPR036941">
    <property type="entry name" value="Rcpt_L-dom_sf"/>
</dbReference>
<evidence type="ECO:0000256" key="1">
    <source>
        <dbReference type="ARBA" id="ARBA00004191"/>
    </source>
</evidence>
<keyword evidence="4" id="KW-0732">Signal</keyword>
<evidence type="ECO:0000313" key="6">
    <source>
        <dbReference type="EMBL" id="NHE55750.1"/>
    </source>
</evidence>
<keyword evidence="5" id="KW-0325">Glycoprotein</keyword>
<proteinExistence type="predicted"/>
<organism evidence="6 7">
    <name type="scientific">Cyclobacterium plantarum</name>
    <dbReference type="NCBI Taxonomy" id="2716263"/>
    <lineage>
        <taxon>Bacteria</taxon>
        <taxon>Pseudomonadati</taxon>
        <taxon>Bacteroidota</taxon>
        <taxon>Cytophagia</taxon>
        <taxon>Cytophagales</taxon>
        <taxon>Cyclobacteriaceae</taxon>
        <taxon>Cyclobacterium</taxon>
    </lineage>
</organism>
<comment type="caution">
    <text evidence="6">The sequence shown here is derived from an EMBL/GenBank/DDBJ whole genome shotgun (WGS) entry which is preliminary data.</text>
</comment>
<name>A0ABX0H2T0_9BACT</name>
<evidence type="ECO:0000256" key="4">
    <source>
        <dbReference type="ARBA" id="ARBA00022729"/>
    </source>
</evidence>